<evidence type="ECO:0000256" key="1">
    <source>
        <dbReference type="SAM" id="SignalP"/>
    </source>
</evidence>
<dbReference type="Proteomes" id="UP000316921">
    <property type="component" value="Chromosome"/>
</dbReference>
<feature type="domain" description="Serine aminopeptidase S33" evidence="2">
    <location>
        <begin position="70"/>
        <end position="187"/>
    </location>
</feature>
<dbReference type="InterPro" id="IPR050261">
    <property type="entry name" value="FrsA_esterase"/>
</dbReference>
<dbReference type="SUPFAM" id="SSF53474">
    <property type="entry name" value="alpha/beta-Hydrolases"/>
    <property type="match status" value="1"/>
</dbReference>
<dbReference type="RefSeq" id="WP_419192215.1">
    <property type="nucleotide sequence ID" value="NZ_CP036287.1"/>
</dbReference>
<evidence type="ECO:0000259" key="2">
    <source>
        <dbReference type="Pfam" id="PF12146"/>
    </source>
</evidence>
<dbReference type="KEGG" id="pbap:Pla133_15360"/>
<proteinExistence type="predicted"/>
<name>A0A518BHK2_9BACT</name>
<protein>
    <submittedName>
        <fullName evidence="3">Alpha/beta hydrolase family protein</fullName>
    </submittedName>
</protein>
<dbReference type="InterPro" id="IPR022742">
    <property type="entry name" value="Hydrolase_4"/>
</dbReference>
<dbReference type="Gene3D" id="3.40.50.1820">
    <property type="entry name" value="alpha/beta hydrolase"/>
    <property type="match status" value="1"/>
</dbReference>
<dbReference type="PANTHER" id="PTHR22946">
    <property type="entry name" value="DIENELACTONE HYDROLASE DOMAIN-CONTAINING PROTEIN-RELATED"/>
    <property type="match status" value="1"/>
</dbReference>
<dbReference type="InterPro" id="IPR029058">
    <property type="entry name" value="AB_hydrolase_fold"/>
</dbReference>
<keyword evidence="3" id="KW-0378">Hydrolase</keyword>
<dbReference type="Pfam" id="PF12146">
    <property type="entry name" value="Hydrolase_4"/>
    <property type="match status" value="1"/>
</dbReference>
<reference evidence="3 4" key="1">
    <citation type="submission" date="2019-02" db="EMBL/GenBank/DDBJ databases">
        <title>Deep-cultivation of Planctomycetes and their phenomic and genomic characterization uncovers novel biology.</title>
        <authorList>
            <person name="Wiegand S."/>
            <person name="Jogler M."/>
            <person name="Boedeker C."/>
            <person name="Pinto D."/>
            <person name="Vollmers J."/>
            <person name="Rivas-Marin E."/>
            <person name="Kohn T."/>
            <person name="Peeters S.H."/>
            <person name="Heuer A."/>
            <person name="Rast P."/>
            <person name="Oberbeckmann S."/>
            <person name="Bunk B."/>
            <person name="Jeske O."/>
            <person name="Meyerdierks A."/>
            <person name="Storesund J.E."/>
            <person name="Kallscheuer N."/>
            <person name="Luecker S."/>
            <person name="Lage O.M."/>
            <person name="Pohl T."/>
            <person name="Merkel B.J."/>
            <person name="Hornburger P."/>
            <person name="Mueller R.-W."/>
            <person name="Bruemmer F."/>
            <person name="Labrenz M."/>
            <person name="Spormann A.M."/>
            <person name="Op den Camp H."/>
            <person name="Overmann J."/>
            <person name="Amann R."/>
            <person name="Jetten M.S.M."/>
            <person name="Mascher T."/>
            <person name="Medema M.H."/>
            <person name="Devos D.P."/>
            <person name="Kaster A.-K."/>
            <person name="Ovreas L."/>
            <person name="Rohde M."/>
            <person name="Galperin M.Y."/>
            <person name="Jogler C."/>
        </authorList>
    </citation>
    <scope>NUCLEOTIDE SEQUENCE [LARGE SCALE GENOMIC DNA]</scope>
    <source>
        <strain evidence="3 4">Pla133</strain>
    </source>
</reference>
<accession>A0A518BHK2</accession>
<gene>
    <name evidence="3" type="ORF">Pla133_15360</name>
</gene>
<keyword evidence="4" id="KW-1185">Reference proteome</keyword>
<dbReference type="EMBL" id="CP036287">
    <property type="protein sequence ID" value="QDU66462.1"/>
    <property type="molecule type" value="Genomic_DNA"/>
</dbReference>
<keyword evidence="1" id="KW-0732">Signal</keyword>
<dbReference type="GO" id="GO:0016787">
    <property type="term" value="F:hydrolase activity"/>
    <property type="evidence" value="ECO:0007669"/>
    <property type="project" value="UniProtKB-KW"/>
</dbReference>
<organism evidence="3 4">
    <name type="scientific">Engelhardtia mirabilis</name>
    <dbReference type="NCBI Taxonomy" id="2528011"/>
    <lineage>
        <taxon>Bacteria</taxon>
        <taxon>Pseudomonadati</taxon>
        <taxon>Planctomycetota</taxon>
        <taxon>Planctomycetia</taxon>
        <taxon>Planctomycetia incertae sedis</taxon>
        <taxon>Engelhardtia</taxon>
    </lineage>
</organism>
<evidence type="ECO:0000313" key="4">
    <source>
        <dbReference type="Proteomes" id="UP000316921"/>
    </source>
</evidence>
<feature type="chain" id="PRO_5021886678" evidence="1">
    <location>
        <begin position="17"/>
        <end position="304"/>
    </location>
</feature>
<dbReference type="AlphaFoldDB" id="A0A518BHK2"/>
<feature type="signal peptide" evidence="1">
    <location>
        <begin position="1"/>
        <end position="16"/>
    </location>
</feature>
<sequence length="304" mass="33036" precursor="true">MALTSLITLVAAAALAATTQEPAPPAAAPSAVSAPATVYRTVTFQSGDGLEITADLYVGEVSSPQERSQRPFIVLFHQAGWSRGEYREIAPQLVLLGFDCLAVDQRSGGAVNDVVNATNARAVAAELPTRFTDAEQDMVAALAAVRRHLANGRTLVAWGSSYSSALVLRLAADHPELVDAWVAFAPGDYFEREGKPKDWIASAALRVTQPGFLTSARRERGNWEEIWDNLPSTPNEGRWYFLPETEGNHGSRALWARFEDSGAYWAALEPFLDHVYTLERPAPLVREQVEDDPFAASTQAPDQG</sequence>
<evidence type="ECO:0000313" key="3">
    <source>
        <dbReference type="EMBL" id="QDU66462.1"/>
    </source>
</evidence>